<evidence type="ECO:0000256" key="3">
    <source>
        <dbReference type="ARBA" id="ARBA00022448"/>
    </source>
</evidence>
<evidence type="ECO:0000256" key="8">
    <source>
        <dbReference type="RuleBase" id="RU361189"/>
    </source>
</evidence>
<evidence type="ECO:0000256" key="7">
    <source>
        <dbReference type="ARBA" id="ARBA00023136"/>
    </source>
</evidence>
<dbReference type="GO" id="GO:0016471">
    <property type="term" value="C:vacuolar proton-transporting V-type ATPase complex"/>
    <property type="evidence" value="ECO:0007669"/>
    <property type="project" value="TreeGrafter"/>
</dbReference>
<dbReference type="Proteomes" id="UP000887574">
    <property type="component" value="Unplaced"/>
</dbReference>
<protein>
    <recommendedName>
        <fullName evidence="8">V-type proton ATPase subunit a</fullName>
    </recommendedName>
</protein>
<keyword evidence="3 8" id="KW-0813">Transport</keyword>
<keyword evidence="10" id="KW-1185">Reference proteome</keyword>
<dbReference type="AlphaFoldDB" id="A0A915END3"/>
<dbReference type="InterPro" id="IPR002490">
    <property type="entry name" value="V-ATPase_116kDa_su"/>
</dbReference>
<evidence type="ECO:0000256" key="4">
    <source>
        <dbReference type="ARBA" id="ARBA00022692"/>
    </source>
</evidence>
<dbReference type="GO" id="GO:0051117">
    <property type="term" value="F:ATPase binding"/>
    <property type="evidence" value="ECO:0007669"/>
    <property type="project" value="TreeGrafter"/>
</dbReference>
<evidence type="ECO:0000256" key="1">
    <source>
        <dbReference type="ARBA" id="ARBA00004141"/>
    </source>
</evidence>
<accession>A0A915END3</accession>
<dbReference type="GO" id="GO:0007035">
    <property type="term" value="P:vacuolar acidification"/>
    <property type="evidence" value="ECO:0007669"/>
    <property type="project" value="TreeGrafter"/>
</dbReference>
<keyword evidence="8" id="KW-0375">Hydrogen ion transport</keyword>
<evidence type="ECO:0000256" key="5">
    <source>
        <dbReference type="ARBA" id="ARBA00022989"/>
    </source>
</evidence>
<sequence>MGSLYRSEEMRFCQMIVEKDAAFACVAEIGKKPFVEFKDLNSEVNSFQRMFVRDIRRFDEMERKLRFMENQIRKDEIEIVDNTWKEEVNSWRRLTDFLKEGSMIKEPIGYIVGVISHEKVNAFERILWRACRRTAFVRYCEIEEELENPDTGEKMHESVFIVFYNGDRLRPSLTRCPKVLKPSSSISVPRQLRKARRSSASPLQHH</sequence>
<evidence type="ECO:0000313" key="10">
    <source>
        <dbReference type="Proteomes" id="UP000887574"/>
    </source>
</evidence>
<comment type="function">
    <text evidence="8">Essential component of the vacuolar proton pump (V-ATPase), a multimeric enzyme that catalyzes the translocation of protons across the membranes. Required for assembly and activity of the V-ATPase.</text>
</comment>
<feature type="region of interest" description="Disordered" evidence="9">
    <location>
        <begin position="184"/>
        <end position="206"/>
    </location>
</feature>
<keyword evidence="7" id="KW-0472">Membrane</keyword>
<dbReference type="PANTHER" id="PTHR11629">
    <property type="entry name" value="VACUOLAR PROTON ATPASES"/>
    <property type="match status" value="1"/>
</dbReference>
<evidence type="ECO:0000256" key="9">
    <source>
        <dbReference type="SAM" id="MobiDB-lite"/>
    </source>
</evidence>
<proteinExistence type="inferred from homology"/>
<dbReference type="GO" id="GO:0033179">
    <property type="term" value="C:proton-transporting V-type ATPase, V0 domain"/>
    <property type="evidence" value="ECO:0007669"/>
    <property type="project" value="InterPro"/>
</dbReference>
<dbReference type="Pfam" id="PF01496">
    <property type="entry name" value="V_ATPase_I"/>
    <property type="match status" value="2"/>
</dbReference>
<evidence type="ECO:0000256" key="2">
    <source>
        <dbReference type="ARBA" id="ARBA00009904"/>
    </source>
</evidence>
<reference evidence="11" key="1">
    <citation type="submission" date="2022-11" db="UniProtKB">
        <authorList>
            <consortium name="WormBaseParasite"/>
        </authorList>
    </citation>
    <scope>IDENTIFICATION</scope>
</reference>
<comment type="subcellular location">
    <subcellularLocation>
        <location evidence="1">Membrane</location>
        <topology evidence="1">Multi-pass membrane protein</topology>
    </subcellularLocation>
</comment>
<organism evidence="10 11">
    <name type="scientific">Ditylenchus dipsaci</name>
    <dbReference type="NCBI Taxonomy" id="166011"/>
    <lineage>
        <taxon>Eukaryota</taxon>
        <taxon>Metazoa</taxon>
        <taxon>Ecdysozoa</taxon>
        <taxon>Nematoda</taxon>
        <taxon>Chromadorea</taxon>
        <taxon>Rhabditida</taxon>
        <taxon>Tylenchina</taxon>
        <taxon>Tylenchomorpha</taxon>
        <taxon>Sphaerularioidea</taxon>
        <taxon>Anguinidae</taxon>
        <taxon>Anguininae</taxon>
        <taxon>Ditylenchus</taxon>
    </lineage>
</organism>
<keyword evidence="5" id="KW-1133">Transmembrane helix</keyword>
<comment type="similarity">
    <text evidence="2 8">Belongs to the V-ATPase 116 kDa subunit family.</text>
</comment>
<dbReference type="GO" id="GO:0005886">
    <property type="term" value="C:plasma membrane"/>
    <property type="evidence" value="ECO:0007669"/>
    <property type="project" value="TreeGrafter"/>
</dbReference>
<evidence type="ECO:0000313" key="11">
    <source>
        <dbReference type="WBParaSite" id="jg8085"/>
    </source>
</evidence>
<dbReference type="PANTHER" id="PTHR11629:SF73">
    <property type="entry name" value="V-TYPE PROTON ATPASE 116 KDA SUBUNIT A 2"/>
    <property type="match status" value="1"/>
</dbReference>
<keyword evidence="6 8" id="KW-0406">Ion transport</keyword>
<name>A0A915END3_9BILA</name>
<dbReference type="GO" id="GO:0046961">
    <property type="term" value="F:proton-transporting ATPase activity, rotational mechanism"/>
    <property type="evidence" value="ECO:0007669"/>
    <property type="project" value="InterPro"/>
</dbReference>
<dbReference type="WBParaSite" id="jg8085">
    <property type="protein sequence ID" value="jg8085"/>
    <property type="gene ID" value="jg8085"/>
</dbReference>
<evidence type="ECO:0000256" key="6">
    <source>
        <dbReference type="ARBA" id="ARBA00023065"/>
    </source>
</evidence>
<keyword evidence="4" id="KW-0812">Transmembrane</keyword>